<feature type="transmembrane region" description="Helical" evidence="6">
    <location>
        <begin position="72"/>
        <end position="90"/>
    </location>
</feature>
<dbReference type="RefSeq" id="WP_164623664.1">
    <property type="nucleotide sequence ID" value="NZ_JAAIVJ010000002.1"/>
</dbReference>
<dbReference type="GO" id="GO:0022857">
    <property type="term" value="F:transmembrane transporter activity"/>
    <property type="evidence" value="ECO:0007669"/>
    <property type="project" value="InterPro"/>
</dbReference>
<evidence type="ECO:0000256" key="4">
    <source>
        <dbReference type="ARBA" id="ARBA00022989"/>
    </source>
</evidence>
<evidence type="ECO:0000256" key="3">
    <source>
        <dbReference type="ARBA" id="ARBA00022692"/>
    </source>
</evidence>
<dbReference type="PANTHER" id="PTHR43124">
    <property type="entry name" value="PURINE EFFLUX PUMP PBUE"/>
    <property type="match status" value="1"/>
</dbReference>
<comment type="subcellular location">
    <subcellularLocation>
        <location evidence="1">Cell membrane</location>
        <topology evidence="1">Multi-pass membrane protein</topology>
    </subcellularLocation>
</comment>
<dbReference type="InterPro" id="IPR050189">
    <property type="entry name" value="MFS_Efflux_Transporters"/>
</dbReference>
<evidence type="ECO:0000256" key="1">
    <source>
        <dbReference type="ARBA" id="ARBA00004651"/>
    </source>
</evidence>
<feature type="transmembrane region" description="Helical" evidence="6">
    <location>
        <begin position="199"/>
        <end position="218"/>
    </location>
</feature>
<organism evidence="8 9">
    <name type="scientific">Tabrizicola oligotrophica</name>
    <dbReference type="NCBI Taxonomy" id="2710650"/>
    <lineage>
        <taxon>Bacteria</taxon>
        <taxon>Pseudomonadati</taxon>
        <taxon>Pseudomonadota</taxon>
        <taxon>Alphaproteobacteria</taxon>
        <taxon>Rhodobacterales</taxon>
        <taxon>Paracoccaceae</taxon>
        <taxon>Tabrizicola</taxon>
    </lineage>
</organism>
<keyword evidence="3 6" id="KW-0812">Transmembrane</keyword>
<feature type="transmembrane region" description="Helical" evidence="6">
    <location>
        <begin position="292"/>
        <end position="312"/>
    </location>
</feature>
<feature type="transmembrane region" description="Helical" evidence="6">
    <location>
        <begin position="324"/>
        <end position="347"/>
    </location>
</feature>
<evidence type="ECO:0000256" key="6">
    <source>
        <dbReference type="SAM" id="Phobius"/>
    </source>
</evidence>
<gene>
    <name evidence="8" type="ORF">G4Z14_04860</name>
</gene>
<feature type="transmembrane region" description="Helical" evidence="6">
    <location>
        <begin position="238"/>
        <end position="256"/>
    </location>
</feature>
<dbReference type="EMBL" id="JAAIVJ010000002">
    <property type="protein sequence ID" value="NEY89621.1"/>
    <property type="molecule type" value="Genomic_DNA"/>
</dbReference>
<keyword evidence="5 6" id="KW-0472">Membrane</keyword>
<dbReference type="PROSITE" id="PS50850">
    <property type="entry name" value="MFS"/>
    <property type="match status" value="1"/>
</dbReference>
<keyword evidence="9" id="KW-1185">Reference proteome</keyword>
<protein>
    <submittedName>
        <fullName evidence="8">MFS transporter</fullName>
    </submittedName>
</protein>
<reference evidence="8 9" key="1">
    <citation type="submission" date="2020-02" db="EMBL/GenBank/DDBJ databases">
        <authorList>
            <person name="Chen W.-M."/>
        </authorList>
    </citation>
    <scope>NUCLEOTIDE SEQUENCE [LARGE SCALE GENOMIC DNA]</scope>
    <source>
        <strain evidence="8 9">KMS-5</strain>
    </source>
</reference>
<feature type="transmembrane region" description="Helical" evidence="6">
    <location>
        <begin position="268"/>
        <end position="286"/>
    </location>
</feature>
<feature type="transmembrane region" description="Helical" evidence="6">
    <location>
        <begin position="159"/>
        <end position="178"/>
    </location>
</feature>
<proteinExistence type="predicted"/>
<name>A0A6M0QRM5_9RHOB</name>
<sequence>MRIGIAALILAYVLSQFYRAFLAVLAPILAADLNANAEELAQASGWWFLTFALMQVPVGWALDHIGPRRTTALLLAIGAAGAAVFASATAPLHITLAMVLIGVGCSSVLMASYFIFARTYSPAVFGTLAGMVVGIGSLGNIGASLPLSWAVEVWGWRGTVWGLAAITLAAALVIFALVRDPAKVAGGVKGSLLDLLRMPALWPILLMMAACYAPPAGIRGLWAGPWYADVFGADAARIGRVTLVMGLAMVAGNFAYGPLDRILGSRKWLVFGGNALMLVCLVGLYARVDSDQWTTVALLAGVGFFGASFPMVMAHGRAFLPPHLTGRGVSLINLFGIGGAGLMQIVTGRIHSALTPPGTVANSVPPSVPYAALFLFYAALTVAGLAIYLLSRDRRD</sequence>
<feature type="transmembrane region" description="Helical" evidence="6">
    <location>
        <begin position="46"/>
        <end position="65"/>
    </location>
</feature>
<dbReference type="PANTHER" id="PTHR43124:SF3">
    <property type="entry name" value="CHLORAMPHENICOL EFFLUX PUMP RV0191"/>
    <property type="match status" value="1"/>
</dbReference>
<evidence type="ECO:0000259" key="7">
    <source>
        <dbReference type="PROSITE" id="PS50850"/>
    </source>
</evidence>
<dbReference type="Pfam" id="PF07690">
    <property type="entry name" value="MFS_1"/>
    <property type="match status" value="2"/>
</dbReference>
<dbReference type="Proteomes" id="UP000477782">
    <property type="component" value="Unassembled WGS sequence"/>
</dbReference>
<dbReference type="InterPro" id="IPR011701">
    <property type="entry name" value="MFS"/>
</dbReference>
<feature type="transmembrane region" description="Helical" evidence="6">
    <location>
        <begin position="96"/>
        <end position="116"/>
    </location>
</feature>
<evidence type="ECO:0000256" key="2">
    <source>
        <dbReference type="ARBA" id="ARBA00022475"/>
    </source>
</evidence>
<dbReference type="InterPro" id="IPR036259">
    <property type="entry name" value="MFS_trans_sf"/>
</dbReference>
<feature type="transmembrane region" description="Helical" evidence="6">
    <location>
        <begin position="367"/>
        <end position="390"/>
    </location>
</feature>
<dbReference type="InterPro" id="IPR020846">
    <property type="entry name" value="MFS_dom"/>
</dbReference>
<keyword evidence="2" id="KW-1003">Cell membrane</keyword>
<accession>A0A6M0QRM5</accession>
<dbReference type="SUPFAM" id="SSF103473">
    <property type="entry name" value="MFS general substrate transporter"/>
    <property type="match status" value="1"/>
</dbReference>
<evidence type="ECO:0000256" key="5">
    <source>
        <dbReference type="ARBA" id="ARBA00023136"/>
    </source>
</evidence>
<keyword evidence="4 6" id="KW-1133">Transmembrane helix</keyword>
<dbReference type="Gene3D" id="1.20.1250.20">
    <property type="entry name" value="MFS general substrate transporter like domains"/>
    <property type="match status" value="2"/>
</dbReference>
<evidence type="ECO:0000313" key="8">
    <source>
        <dbReference type="EMBL" id="NEY89621.1"/>
    </source>
</evidence>
<feature type="domain" description="Major facilitator superfamily (MFS) profile" evidence="7">
    <location>
        <begin position="4"/>
        <end position="396"/>
    </location>
</feature>
<feature type="transmembrane region" description="Helical" evidence="6">
    <location>
        <begin position="123"/>
        <end position="147"/>
    </location>
</feature>
<evidence type="ECO:0000313" key="9">
    <source>
        <dbReference type="Proteomes" id="UP000477782"/>
    </source>
</evidence>
<dbReference type="GO" id="GO:0005886">
    <property type="term" value="C:plasma membrane"/>
    <property type="evidence" value="ECO:0007669"/>
    <property type="project" value="UniProtKB-SubCell"/>
</dbReference>
<dbReference type="AlphaFoldDB" id="A0A6M0QRM5"/>
<comment type="caution">
    <text evidence="8">The sequence shown here is derived from an EMBL/GenBank/DDBJ whole genome shotgun (WGS) entry which is preliminary data.</text>
</comment>